<dbReference type="AlphaFoldDB" id="A0A8J6CAL7"/>
<proteinExistence type="predicted"/>
<protein>
    <submittedName>
        <fullName evidence="1">Uncharacterized protein</fullName>
    </submittedName>
</protein>
<reference evidence="1" key="1">
    <citation type="submission" date="2021-05" db="EMBL/GenBank/DDBJ databases">
        <title>The genome of the haptophyte Pavlova lutheri (Diacronema luteri, Pavlovales) - a model for lipid biosynthesis in eukaryotic algae.</title>
        <authorList>
            <person name="Hulatt C.J."/>
            <person name="Posewitz M.C."/>
        </authorList>
    </citation>
    <scope>NUCLEOTIDE SEQUENCE</scope>
    <source>
        <strain evidence="1">NIVA-4/92</strain>
    </source>
</reference>
<gene>
    <name evidence="1" type="ORF">KFE25_006834</name>
</gene>
<keyword evidence="2" id="KW-1185">Reference proteome</keyword>
<dbReference type="EMBL" id="JAGTXO010000005">
    <property type="protein sequence ID" value="KAG8467782.1"/>
    <property type="molecule type" value="Genomic_DNA"/>
</dbReference>
<organism evidence="1 2">
    <name type="scientific">Diacronema lutheri</name>
    <name type="common">Unicellular marine alga</name>
    <name type="synonym">Monochrysis lutheri</name>
    <dbReference type="NCBI Taxonomy" id="2081491"/>
    <lineage>
        <taxon>Eukaryota</taxon>
        <taxon>Haptista</taxon>
        <taxon>Haptophyta</taxon>
        <taxon>Pavlovophyceae</taxon>
        <taxon>Pavlovales</taxon>
        <taxon>Pavlovaceae</taxon>
        <taxon>Diacronema</taxon>
    </lineage>
</organism>
<dbReference type="Proteomes" id="UP000751190">
    <property type="component" value="Unassembled WGS sequence"/>
</dbReference>
<name>A0A8J6CAL7_DIALT</name>
<evidence type="ECO:0000313" key="1">
    <source>
        <dbReference type="EMBL" id="KAG8467782.1"/>
    </source>
</evidence>
<comment type="caution">
    <text evidence="1">The sequence shown here is derived from an EMBL/GenBank/DDBJ whole genome shotgun (WGS) entry which is preliminary data.</text>
</comment>
<evidence type="ECO:0000313" key="2">
    <source>
        <dbReference type="Proteomes" id="UP000751190"/>
    </source>
</evidence>
<sequence>MLEIKYVFAHGDARAADARAAAVRVTTAWDSQTQFHFPNSGEEETWEPRHVAITIQRDPDWLARATPALEELWREVEHYRKLSAADARAYLRHPAR</sequence>
<accession>A0A8J6CAL7</accession>